<keyword evidence="2" id="KW-1185">Reference proteome</keyword>
<proteinExistence type="predicted"/>
<reference evidence="1" key="1">
    <citation type="submission" date="2024-12" db="EMBL/GenBank/DDBJ databases">
        <title>Comparative genomics and development of molecular markers within Purpureocillium lilacinum and among Purpureocillium species.</title>
        <authorList>
            <person name="Yeh Z.-Y."/>
            <person name="Ni N.-T."/>
            <person name="Lo P.-H."/>
            <person name="Mushyakhwo K."/>
            <person name="Lin C.-F."/>
            <person name="Nai Y.-S."/>
        </authorList>
    </citation>
    <scope>NUCLEOTIDE SEQUENCE</scope>
    <source>
        <strain evidence="1">NCHU-NPUST-175</strain>
    </source>
</reference>
<dbReference type="Proteomes" id="UP001638806">
    <property type="component" value="Unassembled WGS sequence"/>
</dbReference>
<organism evidence="1 2">
    <name type="scientific">Purpureocillium lilacinum</name>
    <name type="common">Paecilomyces lilacinus</name>
    <dbReference type="NCBI Taxonomy" id="33203"/>
    <lineage>
        <taxon>Eukaryota</taxon>
        <taxon>Fungi</taxon>
        <taxon>Dikarya</taxon>
        <taxon>Ascomycota</taxon>
        <taxon>Pezizomycotina</taxon>
        <taxon>Sordariomycetes</taxon>
        <taxon>Hypocreomycetidae</taxon>
        <taxon>Hypocreales</taxon>
        <taxon>Ophiocordycipitaceae</taxon>
        <taxon>Purpureocillium</taxon>
    </lineage>
</organism>
<gene>
    <name evidence="1" type="ORF">ACCO45_012713</name>
</gene>
<comment type="caution">
    <text evidence="1">The sequence shown here is derived from an EMBL/GenBank/DDBJ whole genome shotgun (WGS) entry which is preliminary data.</text>
</comment>
<protein>
    <submittedName>
        <fullName evidence="1">Uncharacterized protein</fullName>
    </submittedName>
</protein>
<sequence length="169" mass="19224">MTGATFTLVVGFQLGLLQHLVIRLARGRVRGVLETSRHGVAGLRCGMHWLMGLSTGPPQHLQNRFAHMAGITDDHSICDTMDVLGIIEQGLRTGSPLPERLPALLIRRYFDSWRARYYHAAVPRKSLMRDGRYQKFCLAMSSYFEFLFSFEDLVLTLKEVLGECHVIYQ</sequence>
<evidence type="ECO:0000313" key="2">
    <source>
        <dbReference type="Proteomes" id="UP001638806"/>
    </source>
</evidence>
<evidence type="ECO:0000313" key="1">
    <source>
        <dbReference type="EMBL" id="KAL3952770.1"/>
    </source>
</evidence>
<accession>A0ACC4D8S0</accession>
<name>A0ACC4D8S0_PURLI</name>
<dbReference type="EMBL" id="JBGNUJ010000012">
    <property type="protein sequence ID" value="KAL3952770.1"/>
    <property type="molecule type" value="Genomic_DNA"/>
</dbReference>